<name>A0A1C3E7T1_9PLAN</name>
<feature type="binding site" evidence="6">
    <location>
        <position position="12"/>
    </location>
    <ligand>
        <name>S-adenosyl-L-methionine</name>
        <dbReference type="ChEBI" id="CHEBI:59789"/>
    </ligand>
</feature>
<dbReference type="GO" id="GO:0009007">
    <property type="term" value="F:site-specific DNA-methyltransferase (adenine-specific) activity"/>
    <property type="evidence" value="ECO:0007669"/>
    <property type="project" value="UniProtKB-EC"/>
</dbReference>
<keyword evidence="2" id="KW-0489">Methyltransferase</keyword>
<dbReference type="SUPFAM" id="SSF53335">
    <property type="entry name" value="S-adenosyl-L-methionine-dependent methyltransferases"/>
    <property type="match status" value="1"/>
</dbReference>
<dbReference type="OrthoDB" id="9805629at2"/>
<feature type="binding site" evidence="6">
    <location>
        <position position="53"/>
    </location>
    <ligand>
        <name>S-adenosyl-L-methionine</name>
        <dbReference type="ChEBI" id="CHEBI:59789"/>
    </ligand>
</feature>
<accession>A0A1C3E7T1</accession>
<dbReference type="PROSITE" id="PS00092">
    <property type="entry name" value="N6_MTASE"/>
    <property type="match status" value="1"/>
</dbReference>
<gene>
    <name evidence="7" type="ORF">A6X21_09240</name>
</gene>
<dbReference type="AlphaFoldDB" id="A0A1C3E7T1"/>
<dbReference type="Gene3D" id="3.40.50.150">
    <property type="entry name" value="Vaccinia Virus protein VP39"/>
    <property type="match status" value="2"/>
</dbReference>
<dbReference type="RefSeq" id="WP_068850064.1">
    <property type="nucleotide sequence ID" value="NZ_LYDR01000137.1"/>
</dbReference>
<reference evidence="7 8" key="1">
    <citation type="submission" date="2016-05" db="EMBL/GenBank/DDBJ databases">
        <title>Genomic and physiological characterization of Planctopirus sp. isolated from fresh water lake.</title>
        <authorList>
            <person name="Subhash Y."/>
            <person name="Ramana C."/>
        </authorList>
    </citation>
    <scope>NUCLEOTIDE SEQUENCE [LARGE SCALE GENOMIC DNA]</scope>
    <source>
        <strain evidence="7 8">JC280</strain>
    </source>
</reference>
<evidence type="ECO:0000256" key="5">
    <source>
        <dbReference type="ARBA" id="ARBA00047942"/>
    </source>
</evidence>
<dbReference type="EC" id="2.1.1.72" evidence="1"/>
<evidence type="ECO:0000256" key="6">
    <source>
        <dbReference type="PIRSR" id="PIRSR000398-1"/>
    </source>
</evidence>
<dbReference type="GO" id="GO:0043565">
    <property type="term" value="F:sequence-specific DNA binding"/>
    <property type="evidence" value="ECO:0007669"/>
    <property type="project" value="TreeGrafter"/>
</dbReference>
<dbReference type="InterPro" id="IPR012263">
    <property type="entry name" value="M_m6A_EcoRV"/>
</dbReference>
<proteinExistence type="predicted"/>
<comment type="catalytic activity">
    <reaction evidence="5">
        <text>a 2'-deoxyadenosine in DNA + S-adenosyl-L-methionine = an N(6)-methyl-2'-deoxyadenosine in DNA + S-adenosyl-L-homocysteine + H(+)</text>
        <dbReference type="Rhea" id="RHEA:15197"/>
        <dbReference type="Rhea" id="RHEA-COMP:12418"/>
        <dbReference type="Rhea" id="RHEA-COMP:12419"/>
        <dbReference type="ChEBI" id="CHEBI:15378"/>
        <dbReference type="ChEBI" id="CHEBI:57856"/>
        <dbReference type="ChEBI" id="CHEBI:59789"/>
        <dbReference type="ChEBI" id="CHEBI:90615"/>
        <dbReference type="ChEBI" id="CHEBI:90616"/>
        <dbReference type="EC" id="2.1.1.72"/>
    </reaction>
</comment>
<evidence type="ECO:0000256" key="1">
    <source>
        <dbReference type="ARBA" id="ARBA00011900"/>
    </source>
</evidence>
<dbReference type="Proteomes" id="UP000094828">
    <property type="component" value="Unassembled WGS sequence"/>
</dbReference>
<dbReference type="EMBL" id="LYDR01000137">
    <property type="protein sequence ID" value="ODA29274.1"/>
    <property type="molecule type" value="Genomic_DNA"/>
</dbReference>
<evidence type="ECO:0000313" key="8">
    <source>
        <dbReference type="Proteomes" id="UP000094828"/>
    </source>
</evidence>
<organism evidence="7 8">
    <name type="scientific">Planctopirus hydrillae</name>
    <dbReference type="NCBI Taxonomy" id="1841610"/>
    <lineage>
        <taxon>Bacteria</taxon>
        <taxon>Pseudomonadati</taxon>
        <taxon>Planctomycetota</taxon>
        <taxon>Planctomycetia</taxon>
        <taxon>Planctomycetales</taxon>
        <taxon>Planctomycetaceae</taxon>
        <taxon>Planctopirus</taxon>
    </lineage>
</organism>
<dbReference type="Pfam" id="PF02086">
    <property type="entry name" value="MethyltransfD12"/>
    <property type="match status" value="1"/>
</dbReference>
<protein>
    <recommendedName>
        <fullName evidence="1">site-specific DNA-methyltransferase (adenine-specific)</fullName>
        <ecNumber evidence="1">2.1.1.72</ecNumber>
    </recommendedName>
</protein>
<dbReference type="PANTHER" id="PTHR30481">
    <property type="entry name" value="DNA ADENINE METHYLASE"/>
    <property type="match status" value="1"/>
</dbReference>
<dbReference type="GO" id="GO:0032259">
    <property type="term" value="P:methylation"/>
    <property type="evidence" value="ECO:0007669"/>
    <property type="project" value="UniProtKB-KW"/>
</dbReference>
<dbReference type="InterPro" id="IPR012327">
    <property type="entry name" value="MeTrfase_D12"/>
</dbReference>
<keyword evidence="4" id="KW-0949">S-adenosyl-L-methionine</keyword>
<dbReference type="InterPro" id="IPR002052">
    <property type="entry name" value="DNA_methylase_N6_adenine_CS"/>
</dbReference>
<keyword evidence="3" id="KW-0808">Transferase</keyword>
<evidence type="ECO:0000313" key="7">
    <source>
        <dbReference type="EMBL" id="ODA29274.1"/>
    </source>
</evidence>
<comment type="caution">
    <text evidence="7">The sequence shown here is derived from an EMBL/GenBank/DDBJ whole genome shotgun (WGS) entry which is preliminary data.</text>
</comment>
<dbReference type="PRINTS" id="PR00505">
    <property type="entry name" value="D12N6MTFRASE"/>
</dbReference>
<dbReference type="PIRSF" id="PIRSF000398">
    <property type="entry name" value="M_m6A_EcoRV"/>
    <property type="match status" value="1"/>
</dbReference>
<keyword evidence="8" id="KW-1185">Reference proteome</keyword>
<feature type="binding site" evidence="6">
    <location>
        <position position="186"/>
    </location>
    <ligand>
        <name>S-adenosyl-L-methionine</name>
        <dbReference type="ChEBI" id="CHEBI:59789"/>
    </ligand>
</feature>
<sequence length="274" mass="30904">MRNQILPWFGSKAALAPEILPEFGPHKAYFEPFGGGLGMLLQKPACGRETVNDLHQDLTHLARVIADPIQGAALYRRLRRILCCEQLHREARERIKLPFAATLDRAIDFFFVSWMSRMGICGAQSSNSMAHSYGAASSSCANKLASAIESIRSWQARLRRVTITNRDAFQLLERIHDEAGMLIYCDPPYLQKGAEYVFDLDDAGHQRLADAVKRFRKARVVVSYTDHPRLAELYPARQWQKKVLSYKAREGRGAKVPKIKPPEVLLINGPFIAA</sequence>
<evidence type="ECO:0000256" key="3">
    <source>
        <dbReference type="ARBA" id="ARBA00022679"/>
    </source>
</evidence>
<dbReference type="GO" id="GO:0009307">
    <property type="term" value="P:DNA restriction-modification system"/>
    <property type="evidence" value="ECO:0007669"/>
    <property type="project" value="InterPro"/>
</dbReference>
<dbReference type="InterPro" id="IPR029063">
    <property type="entry name" value="SAM-dependent_MTases_sf"/>
</dbReference>
<evidence type="ECO:0000256" key="4">
    <source>
        <dbReference type="ARBA" id="ARBA00022691"/>
    </source>
</evidence>
<evidence type="ECO:0000256" key="2">
    <source>
        <dbReference type="ARBA" id="ARBA00022603"/>
    </source>
</evidence>
<dbReference type="GO" id="GO:0006298">
    <property type="term" value="P:mismatch repair"/>
    <property type="evidence" value="ECO:0007669"/>
    <property type="project" value="TreeGrafter"/>
</dbReference>
<feature type="binding site" evidence="6">
    <location>
        <position position="8"/>
    </location>
    <ligand>
        <name>S-adenosyl-L-methionine</name>
        <dbReference type="ChEBI" id="CHEBI:59789"/>
    </ligand>
</feature>
<dbReference type="GO" id="GO:1904047">
    <property type="term" value="F:S-adenosyl-L-methionine binding"/>
    <property type="evidence" value="ECO:0007669"/>
    <property type="project" value="TreeGrafter"/>
</dbReference>